<name>A0ABX9K078_9BACT</name>
<evidence type="ECO:0000313" key="3">
    <source>
        <dbReference type="Proteomes" id="UP000256345"/>
    </source>
</evidence>
<reference evidence="2 3" key="1">
    <citation type="submission" date="2018-08" db="EMBL/GenBank/DDBJ databases">
        <title>Genomic Encyclopedia of Archaeal and Bacterial Type Strains, Phase II (KMG-II): from individual species to whole genera.</title>
        <authorList>
            <person name="Goeker M."/>
        </authorList>
    </citation>
    <scope>NUCLEOTIDE SEQUENCE [LARGE SCALE GENOMIC DNA]</scope>
    <source>
        <strain evidence="2 3">DSM 2261</strain>
    </source>
</reference>
<keyword evidence="3" id="KW-1185">Reference proteome</keyword>
<evidence type="ECO:0000259" key="1">
    <source>
        <dbReference type="Pfam" id="PF14280"/>
    </source>
</evidence>
<sequence>MGMDINQRKEKFGEAYLRAVAAVAGFTLYKPEVDDDSVDWGIAARGTKLFRRRPRVELQLKCTATDVLRDEELHYDLSVRNYEHLRERRLLVPRILVVVRLPTDIGHWLEQTERELALRHCAYWVSLHGREPTANTRTVRIALPRLQVLSVEELRMLMATINLGDSP</sequence>
<proteinExistence type="predicted"/>
<evidence type="ECO:0000313" key="2">
    <source>
        <dbReference type="EMBL" id="REG30784.1"/>
    </source>
</evidence>
<dbReference type="Proteomes" id="UP000256345">
    <property type="component" value="Unassembled WGS sequence"/>
</dbReference>
<feature type="domain" description="DUF4365" evidence="1">
    <location>
        <begin position="10"/>
        <end position="159"/>
    </location>
</feature>
<accession>A0ABX9K078</accession>
<dbReference type="Pfam" id="PF14280">
    <property type="entry name" value="DUF4365"/>
    <property type="match status" value="1"/>
</dbReference>
<dbReference type="InterPro" id="IPR025375">
    <property type="entry name" value="DUF4365"/>
</dbReference>
<gene>
    <name evidence="2" type="ORF">ATI61_106254</name>
</gene>
<organism evidence="2 3">
    <name type="scientific">Archangium gephyra</name>
    <dbReference type="NCBI Taxonomy" id="48"/>
    <lineage>
        <taxon>Bacteria</taxon>
        <taxon>Pseudomonadati</taxon>
        <taxon>Myxococcota</taxon>
        <taxon>Myxococcia</taxon>
        <taxon>Myxococcales</taxon>
        <taxon>Cystobacterineae</taxon>
        <taxon>Archangiaceae</taxon>
        <taxon>Archangium</taxon>
    </lineage>
</organism>
<comment type="caution">
    <text evidence="2">The sequence shown here is derived from an EMBL/GenBank/DDBJ whole genome shotgun (WGS) entry which is preliminary data.</text>
</comment>
<protein>
    <submittedName>
        <fullName evidence="2">Uncharacterized protein DUF4365</fullName>
    </submittedName>
</protein>
<dbReference type="EMBL" id="QUMU01000006">
    <property type="protein sequence ID" value="REG30784.1"/>
    <property type="molecule type" value="Genomic_DNA"/>
</dbReference>